<reference evidence="2 3" key="1">
    <citation type="submission" date="2018-06" db="EMBL/GenBank/DDBJ databases">
        <title>Genomic Encyclopedia of Type Strains, Phase IV (KMG-IV): sequencing the most valuable type-strain genomes for metagenomic binning, comparative biology and taxonomic classification.</title>
        <authorList>
            <person name="Goeker M."/>
        </authorList>
    </citation>
    <scope>NUCLEOTIDE SEQUENCE [LARGE SCALE GENOMIC DNA]</scope>
    <source>
        <strain evidence="2 3">DSM 45479</strain>
    </source>
</reference>
<dbReference type="InterPro" id="IPR036237">
    <property type="entry name" value="Xyl_isomerase-like_sf"/>
</dbReference>
<feature type="domain" description="Xylose isomerase-like TIM barrel" evidence="1">
    <location>
        <begin position="27"/>
        <end position="275"/>
    </location>
</feature>
<sequence>MPLGVNLCCAVKRMPQPHEWARFVREDLGLDLVQFTFDLLDPWAPAQLRTRLARRITTAAADYGLTIDSAFVGLAHYVPSGLLDPDPDARAVALTWWRHAIDLAAELGARAVGGPLGTISDHDDADTRARAARRADLTDAVAELAQAAAAAGLDSFLVEPTPIAREYPATITDCHHLLQDLERREVTNVGLVLDTGHMLYQPLHGADARVDDWITELSPHIRGLHLDNADGHGDPHWGWPHPDGTVGVADLAHQLTQAGIGDIPVMLEVYPRFEDSSSAVRELLRSSVEHCRPHFTPASAREVSADAVVG</sequence>
<dbReference type="InterPro" id="IPR050312">
    <property type="entry name" value="IolE/XylAMocC-like"/>
</dbReference>
<evidence type="ECO:0000259" key="1">
    <source>
        <dbReference type="Pfam" id="PF01261"/>
    </source>
</evidence>
<dbReference type="PANTHER" id="PTHR12110">
    <property type="entry name" value="HYDROXYPYRUVATE ISOMERASE"/>
    <property type="match status" value="1"/>
</dbReference>
<gene>
    <name evidence="2" type="ORF">C8D87_11431</name>
</gene>
<keyword evidence="2" id="KW-0413">Isomerase</keyword>
<dbReference type="InterPro" id="IPR013022">
    <property type="entry name" value="Xyl_isomerase-like_TIM-brl"/>
</dbReference>
<dbReference type="Gene3D" id="3.20.20.150">
    <property type="entry name" value="Divalent-metal-dependent TIM barrel enzymes"/>
    <property type="match status" value="1"/>
</dbReference>
<dbReference type="Pfam" id="PF01261">
    <property type="entry name" value="AP_endonuc_2"/>
    <property type="match status" value="1"/>
</dbReference>
<keyword evidence="3" id="KW-1185">Reference proteome</keyword>
<dbReference type="SUPFAM" id="SSF51658">
    <property type="entry name" value="Xylose isomerase-like"/>
    <property type="match status" value="1"/>
</dbReference>
<dbReference type="GO" id="GO:0016853">
    <property type="term" value="F:isomerase activity"/>
    <property type="evidence" value="ECO:0007669"/>
    <property type="project" value="UniProtKB-KW"/>
</dbReference>
<comment type="caution">
    <text evidence="2">The sequence shown here is derived from an EMBL/GenBank/DDBJ whole genome shotgun (WGS) entry which is preliminary data.</text>
</comment>
<name>A0ABX9DYB2_9PSEU</name>
<accession>A0ABX9DYB2</accession>
<proteinExistence type="predicted"/>
<dbReference type="EMBL" id="QLTT01000014">
    <property type="protein sequence ID" value="RAS59419.1"/>
    <property type="molecule type" value="Genomic_DNA"/>
</dbReference>
<protein>
    <submittedName>
        <fullName evidence="2">Sugar phosphate isomerase/epimerase</fullName>
    </submittedName>
</protein>
<dbReference type="PANTHER" id="PTHR12110:SF53">
    <property type="entry name" value="BLR5974 PROTEIN"/>
    <property type="match status" value="1"/>
</dbReference>
<dbReference type="Proteomes" id="UP000248714">
    <property type="component" value="Unassembled WGS sequence"/>
</dbReference>
<evidence type="ECO:0000313" key="3">
    <source>
        <dbReference type="Proteomes" id="UP000248714"/>
    </source>
</evidence>
<evidence type="ECO:0000313" key="2">
    <source>
        <dbReference type="EMBL" id="RAS59419.1"/>
    </source>
</evidence>
<organism evidence="2 3">
    <name type="scientific">Lentzea atacamensis</name>
    <dbReference type="NCBI Taxonomy" id="531938"/>
    <lineage>
        <taxon>Bacteria</taxon>
        <taxon>Bacillati</taxon>
        <taxon>Actinomycetota</taxon>
        <taxon>Actinomycetes</taxon>
        <taxon>Pseudonocardiales</taxon>
        <taxon>Pseudonocardiaceae</taxon>
        <taxon>Lentzea</taxon>
    </lineage>
</organism>
<dbReference type="RefSeq" id="WP_112231811.1">
    <property type="nucleotide sequence ID" value="NZ_QLTT01000014.1"/>
</dbReference>